<dbReference type="Proteomes" id="UP001234297">
    <property type="component" value="Chromosome 2"/>
</dbReference>
<name>A0ACC2MFU6_PERAE</name>
<evidence type="ECO:0000313" key="2">
    <source>
        <dbReference type="Proteomes" id="UP001234297"/>
    </source>
</evidence>
<gene>
    <name evidence="1" type="ORF">MRB53_006268</name>
</gene>
<organism evidence="1 2">
    <name type="scientific">Persea americana</name>
    <name type="common">Avocado</name>
    <dbReference type="NCBI Taxonomy" id="3435"/>
    <lineage>
        <taxon>Eukaryota</taxon>
        <taxon>Viridiplantae</taxon>
        <taxon>Streptophyta</taxon>
        <taxon>Embryophyta</taxon>
        <taxon>Tracheophyta</taxon>
        <taxon>Spermatophyta</taxon>
        <taxon>Magnoliopsida</taxon>
        <taxon>Magnoliidae</taxon>
        <taxon>Laurales</taxon>
        <taxon>Lauraceae</taxon>
        <taxon>Persea</taxon>
    </lineage>
</organism>
<comment type="caution">
    <text evidence="1">The sequence shown here is derived from an EMBL/GenBank/DDBJ whole genome shotgun (WGS) entry which is preliminary data.</text>
</comment>
<evidence type="ECO:0000313" key="1">
    <source>
        <dbReference type="EMBL" id="KAJ8644520.1"/>
    </source>
</evidence>
<dbReference type="EMBL" id="CM056810">
    <property type="protein sequence ID" value="KAJ8644520.1"/>
    <property type="molecule type" value="Genomic_DNA"/>
</dbReference>
<protein>
    <submittedName>
        <fullName evidence="1">Uncharacterized protein</fullName>
    </submittedName>
</protein>
<sequence length="69" mass="8203">MDIKAQRRKISRSPPTDFFSRTVPRFTVNVLMMPRRKLLRSPILKYESKDLQNLGRIIEDLKKEIGMQN</sequence>
<keyword evidence="2" id="KW-1185">Reference proteome</keyword>
<accession>A0ACC2MFU6</accession>
<reference evidence="1 2" key="1">
    <citation type="journal article" date="2022" name="Hortic Res">
        <title>A haplotype resolved chromosomal level avocado genome allows analysis of novel avocado genes.</title>
        <authorList>
            <person name="Nath O."/>
            <person name="Fletcher S.J."/>
            <person name="Hayward A."/>
            <person name="Shaw L.M."/>
            <person name="Masouleh A.K."/>
            <person name="Furtado A."/>
            <person name="Henry R.J."/>
            <person name="Mitter N."/>
        </authorList>
    </citation>
    <scope>NUCLEOTIDE SEQUENCE [LARGE SCALE GENOMIC DNA]</scope>
    <source>
        <strain evidence="2">cv. Hass</strain>
    </source>
</reference>
<proteinExistence type="predicted"/>